<evidence type="ECO:0000259" key="1">
    <source>
        <dbReference type="Pfam" id="PF22974"/>
    </source>
</evidence>
<dbReference type="EMBL" id="JAHMHQ010000007">
    <property type="protein sequence ID" value="KAK1638360.1"/>
    <property type="molecule type" value="Genomic_DNA"/>
</dbReference>
<gene>
    <name evidence="2" type="ORF">BDP81DRAFT_392958</name>
</gene>
<proteinExistence type="predicted"/>
<organism evidence="2 3">
    <name type="scientific">Colletotrichum phormii</name>
    <dbReference type="NCBI Taxonomy" id="359342"/>
    <lineage>
        <taxon>Eukaryota</taxon>
        <taxon>Fungi</taxon>
        <taxon>Dikarya</taxon>
        <taxon>Ascomycota</taxon>
        <taxon>Pezizomycotina</taxon>
        <taxon>Sordariomycetes</taxon>
        <taxon>Hypocreomycetidae</taxon>
        <taxon>Glomerellales</taxon>
        <taxon>Glomerellaceae</taxon>
        <taxon>Colletotrichum</taxon>
        <taxon>Colletotrichum acutatum species complex</taxon>
    </lineage>
</organism>
<dbReference type="AlphaFoldDB" id="A0AAI9ZUB9"/>
<feature type="domain" description="DUF7029" evidence="1">
    <location>
        <begin position="22"/>
        <end position="119"/>
    </location>
</feature>
<evidence type="ECO:0000313" key="2">
    <source>
        <dbReference type="EMBL" id="KAK1638360.1"/>
    </source>
</evidence>
<dbReference type="Proteomes" id="UP001243989">
    <property type="component" value="Unassembled WGS sequence"/>
</dbReference>
<dbReference type="Pfam" id="PF22974">
    <property type="entry name" value="DUF7029"/>
    <property type="match status" value="1"/>
</dbReference>
<dbReference type="InterPro" id="IPR054293">
    <property type="entry name" value="DUF7029"/>
</dbReference>
<protein>
    <recommendedName>
        <fullName evidence="1">DUF7029 domain-containing protein</fullName>
    </recommendedName>
</protein>
<name>A0AAI9ZUB9_9PEZI</name>
<dbReference type="GeneID" id="85472639"/>
<reference evidence="2" key="1">
    <citation type="submission" date="2021-06" db="EMBL/GenBank/DDBJ databases">
        <title>Comparative genomics, transcriptomics and evolutionary studies reveal genomic signatures of adaptation to plant cell wall in hemibiotrophic fungi.</title>
        <authorList>
            <consortium name="DOE Joint Genome Institute"/>
            <person name="Baroncelli R."/>
            <person name="Diaz J.F."/>
            <person name="Benocci T."/>
            <person name="Peng M."/>
            <person name="Battaglia E."/>
            <person name="Haridas S."/>
            <person name="Andreopoulos W."/>
            <person name="Labutti K."/>
            <person name="Pangilinan J."/>
            <person name="Floch G.L."/>
            <person name="Makela M.R."/>
            <person name="Henrissat B."/>
            <person name="Grigoriev I.V."/>
            <person name="Crouch J.A."/>
            <person name="De Vries R.P."/>
            <person name="Sukno S.A."/>
            <person name="Thon M.R."/>
        </authorList>
    </citation>
    <scope>NUCLEOTIDE SEQUENCE</scope>
    <source>
        <strain evidence="2">CBS 102054</strain>
    </source>
</reference>
<sequence length="123" mass="13235">MYYGVVDTADPGKAGAYAFVSYHFTAPSVNLDHCDHVAVVTYDSLDLTISFGSYDGYQNAVDTWNTDDGLILVVFVKGCGDYEKGDRCFFRVSSITFHGGDSVVTASGTPSHPDDLITSGETE</sequence>
<evidence type="ECO:0000313" key="3">
    <source>
        <dbReference type="Proteomes" id="UP001243989"/>
    </source>
</evidence>
<keyword evidence="3" id="KW-1185">Reference proteome</keyword>
<comment type="caution">
    <text evidence="2">The sequence shown here is derived from an EMBL/GenBank/DDBJ whole genome shotgun (WGS) entry which is preliminary data.</text>
</comment>
<dbReference type="RefSeq" id="XP_060446967.1">
    <property type="nucleotide sequence ID" value="XM_060587777.1"/>
</dbReference>
<accession>A0AAI9ZUB9</accession>